<reference evidence="11" key="1">
    <citation type="submission" date="2016-10" db="EMBL/GenBank/DDBJ databases">
        <authorList>
            <person name="Varghese N."/>
            <person name="Submissions S."/>
        </authorList>
    </citation>
    <scope>NUCLEOTIDE SEQUENCE [LARGE SCALE GENOMIC DNA]</scope>
    <source>
        <strain evidence="11">DSM 26348</strain>
    </source>
</reference>
<keyword evidence="2" id="KW-1003">Cell membrane</keyword>
<dbReference type="OrthoDB" id="224989at2"/>
<comment type="subcellular location">
    <subcellularLocation>
        <location evidence="1">Cell membrane</location>
        <topology evidence="1">Multi-pass membrane protein</topology>
    </subcellularLocation>
</comment>
<evidence type="ECO:0000313" key="10">
    <source>
        <dbReference type="EMBL" id="SFJ55463.1"/>
    </source>
</evidence>
<dbReference type="AlphaFoldDB" id="A0A1I3S9F0"/>
<evidence type="ECO:0000256" key="4">
    <source>
        <dbReference type="ARBA" id="ARBA00022679"/>
    </source>
</evidence>
<evidence type="ECO:0000256" key="8">
    <source>
        <dbReference type="SAM" id="Phobius"/>
    </source>
</evidence>
<feature type="transmembrane region" description="Helical" evidence="8">
    <location>
        <begin position="349"/>
        <end position="373"/>
    </location>
</feature>
<keyword evidence="6 8" id="KW-1133">Transmembrane helix</keyword>
<sequence>MRNFAESPQFAASGPSQKKVSLAARWAITGLFVIHLALAGFLAWHQSPTQDEVAHLPAGLCVWRFGRTDLYLVNPPLVRAWAAIPLLFVDHAENWTHDVPHSPRRCEWDVGADFVAANGERSLWLYTLARWMCLPISVVGLWVCWRWGSELCGEYGGLLAAALWCFSPNLLSHGALITSDVAATAFGLLAAWRYSHWLDQSNWKNALLAGPALGLALLAKTYWIILPPLWLLLGSVELWRTRVPRRRRAMALQLIIVLALGLHLLNMGYGYQGTGRRLDQYDFFSKLLSGSARSLEFDAPGNRFRGHWVGEVPVPFPRDYVRGIDIQQQDLDREHWSYLLGEYRQSGWWYYYLVGLAVKVPLGTWCLVLLGIVASQRHPDSSSRWRSLCPLWTSTLILFVLVSAETGMNRHVRYVFPVLPLLYLTAAQAVSLNQKWLVALPLAGVITASLVVYPHSLSFFNFLCGGPTNGSAVLLDSNIDWGQDLIAARNWIRAHPEYRPVTLACLHNFSPEALGIDVPDTPPGRLTAGWHLISVHLLNDPHGTFAVYRNRVPVDRIGFSFNIYHVPDPVD</sequence>
<evidence type="ECO:0000256" key="1">
    <source>
        <dbReference type="ARBA" id="ARBA00004651"/>
    </source>
</evidence>
<evidence type="ECO:0000256" key="2">
    <source>
        <dbReference type="ARBA" id="ARBA00022475"/>
    </source>
</evidence>
<feature type="domain" description="Glycosyltransferase RgtA/B/C/D-like" evidence="9">
    <location>
        <begin position="129"/>
        <end position="257"/>
    </location>
</feature>
<dbReference type="GO" id="GO:0016763">
    <property type="term" value="F:pentosyltransferase activity"/>
    <property type="evidence" value="ECO:0007669"/>
    <property type="project" value="TreeGrafter"/>
</dbReference>
<name>A0A1I3S9F0_9PLAN</name>
<feature type="transmembrane region" description="Helical" evidence="8">
    <location>
        <begin position="176"/>
        <end position="194"/>
    </location>
</feature>
<keyword evidence="5 8" id="KW-0812">Transmembrane</keyword>
<evidence type="ECO:0000259" key="9">
    <source>
        <dbReference type="Pfam" id="PF13231"/>
    </source>
</evidence>
<evidence type="ECO:0000256" key="7">
    <source>
        <dbReference type="ARBA" id="ARBA00023136"/>
    </source>
</evidence>
<keyword evidence="7 8" id="KW-0472">Membrane</keyword>
<evidence type="ECO:0000256" key="6">
    <source>
        <dbReference type="ARBA" id="ARBA00022989"/>
    </source>
</evidence>
<protein>
    <submittedName>
        <fullName evidence="10">Dolichyl-phosphate-mannose-protein mannosyltransferase</fullName>
    </submittedName>
</protein>
<keyword evidence="11" id="KW-1185">Reference proteome</keyword>
<feature type="transmembrane region" description="Helical" evidence="8">
    <location>
        <begin position="206"/>
        <end position="230"/>
    </location>
</feature>
<feature type="transmembrane region" description="Helical" evidence="8">
    <location>
        <begin position="123"/>
        <end position="145"/>
    </location>
</feature>
<dbReference type="Proteomes" id="UP000199518">
    <property type="component" value="Unassembled WGS sequence"/>
</dbReference>
<dbReference type="STRING" id="1576369.SAMN05421753_12371"/>
<feature type="transmembrane region" description="Helical" evidence="8">
    <location>
        <begin position="436"/>
        <end position="453"/>
    </location>
</feature>
<dbReference type="GO" id="GO:0005886">
    <property type="term" value="C:plasma membrane"/>
    <property type="evidence" value="ECO:0007669"/>
    <property type="project" value="UniProtKB-SubCell"/>
</dbReference>
<dbReference type="RefSeq" id="WP_092056561.1">
    <property type="nucleotide sequence ID" value="NZ_FOQD01000023.1"/>
</dbReference>
<feature type="transmembrane region" description="Helical" evidence="8">
    <location>
        <begin position="250"/>
        <end position="271"/>
    </location>
</feature>
<feature type="transmembrane region" description="Helical" evidence="8">
    <location>
        <begin position="385"/>
        <end position="402"/>
    </location>
</feature>
<dbReference type="InterPro" id="IPR050297">
    <property type="entry name" value="LipidA_mod_glycosyltrf_83"/>
</dbReference>
<organism evidence="10 11">
    <name type="scientific">Planctomicrobium piriforme</name>
    <dbReference type="NCBI Taxonomy" id="1576369"/>
    <lineage>
        <taxon>Bacteria</taxon>
        <taxon>Pseudomonadati</taxon>
        <taxon>Planctomycetota</taxon>
        <taxon>Planctomycetia</taxon>
        <taxon>Planctomycetales</taxon>
        <taxon>Planctomycetaceae</taxon>
        <taxon>Planctomicrobium</taxon>
    </lineage>
</organism>
<dbReference type="PANTHER" id="PTHR33908:SF11">
    <property type="entry name" value="MEMBRANE PROTEIN"/>
    <property type="match status" value="1"/>
</dbReference>
<dbReference type="EMBL" id="FOQD01000023">
    <property type="protein sequence ID" value="SFJ55463.1"/>
    <property type="molecule type" value="Genomic_DNA"/>
</dbReference>
<evidence type="ECO:0000313" key="11">
    <source>
        <dbReference type="Proteomes" id="UP000199518"/>
    </source>
</evidence>
<proteinExistence type="predicted"/>
<gene>
    <name evidence="10" type="ORF">SAMN05421753_12371</name>
</gene>
<feature type="transmembrane region" description="Helical" evidence="8">
    <location>
        <begin position="414"/>
        <end position="430"/>
    </location>
</feature>
<dbReference type="Pfam" id="PF13231">
    <property type="entry name" value="PMT_2"/>
    <property type="match status" value="1"/>
</dbReference>
<dbReference type="GO" id="GO:0009103">
    <property type="term" value="P:lipopolysaccharide biosynthetic process"/>
    <property type="evidence" value="ECO:0007669"/>
    <property type="project" value="UniProtKB-ARBA"/>
</dbReference>
<accession>A0A1I3S9F0</accession>
<evidence type="ECO:0000256" key="3">
    <source>
        <dbReference type="ARBA" id="ARBA00022676"/>
    </source>
</evidence>
<evidence type="ECO:0000256" key="5">
    <source>
        <dbReference type="ARBA" id="ARBA00022692"/>
    </source>
</evidence>
<keyword evidence="4 10" id="KW-0808">Transferase</keyword>
<keyword evidence="3 10" id="KW-0328">Glycosyltransferase</keyword>
<dbReference type="InterPro" id="IPR038731">
    <property type="entry name" value="RgtA/B/C-like"/>
</dbReference>
<dbReference type="PANTHER" id="PTHR33908">
    <property type="entry name" value="MANNOSYLTRANSFERASE YKCB-RELATED"/>
    <property type="match status" value="1"/>
</dbReference>
<feature type="transmembrane region" description="Helical" evidence="8">
    <location>
        <begin position="26"/>
        <end position="44"/>
    </location>
</feature>